<proteinExistence type="predicted"/>
<dbReference type="PANTHER" id="PTHR22916:SF51">
    <property type="entry name" value="GLYCOSYLTRANSFERASE EPSH-RELATED"/>
    <property type="match status" value="1"/>
</dbReference>
<dbReference type="CDD" id="cd00761">
    <property type="entry name" value="Glyco_tranf_GTA_type"/>
    <property type="match status" value="1"/>
</dbReference>
<reference evidence="4 5" key="1">
    <citation type="journal article" date="2017" name="Front. Microbiol.">
        <title>New Insights into the Diversity of the Genus Faecalibacterium.</title>
        <authorList>
            <person name="Benevides L."/>
            <person name="Burman S."/>
            <person name="Martin R."/>
            <person name="Robert V."/>
            <person name="Thomas M."/>
            <person name="Miquel S."/>
            <person name="Chain F."/>
            <person name="Sokol H."/>
            <person name="Bermudez-Humaran L.G."/>
            <person name="Morrison M."/>
            <person name="Langella P."/>
            <person name="Azevedo V.A."/>
            <person name="Chatel J.M."/>
            <person name="Soares S."/>
        </authorList>
    </citation>
    <scope>NUCLEOTIDE SEQUENCE [LARGE SCALE GENOMIC DNA]</scope>
    <source>
        <strain evidence="4 5">CNCM I 4573</strain>
    </source>
</reference>
<feature type="domain" description="Glycosyltransferase 2-like" evidence="3">
    <location>
        <begin position="4"/>
        <end position="122"/>
    </location>
</feature>
<dbReference type="InterPro" id="IPR001173">
    <property type="entry name" value="Glyco_trans_2-like"/>
</dbReference>
<dbReference type="PANTHER" id="PTHR22916">
    <property type="entry name" value="GLYCOSYLTRANSFERASE"/>
    <property type="match status" value="1"/>
</dbReference>
<dbReference type="SUPFAM" id="SSF53448">
    <property type="entry name" value="Nucleotide-diphospho-sugar transferases"/>
    <property type="match status" value="1"/>
</dbReference>
<dbReference type="Gene3D" id="3.90.550.10">
    <property type="entry name" value="Spore Coat Polysaccharide Biosynthesis Protein SpsA, Chain A"/>
    <property type="match status" value="1"/>
</dbReference>
<gene>
    <name evidence="4" type="ORF">CGS56_08580</name>
</gene>
<dbReference type="GO" id="GO:0016757">
    <property type="term" value="F:glycosyltransferase activity"/>
    <property type="evidence" value="ECO:0007669"/>
    <property type="project" value="UniProtKB-KW"/>
</dbReference>
<evidence type="ECO:0000259" key="3">
    <source>
        <dbReference type="Pfam" id="PF00535"/>
    </source>
</evidence>
<name>A0A2A7A8Q5_9FIRM</name>
<dbReference type="InterPro" id="IPR029044">
    <property type="entry name" value="Nucleotide-diphossugar_trans"/>
</dbReference>
<comment type="caution">
    <text evidence="4">The sequence shown here is derived from an EMBL/GenBank/DDBJ whole genome shotgun (WGS) entry which is preliminary data.</text>
</comment>
<keyword evidence="1" id="KW-0328">Glycosyltransferase</keyword>
<dbReference type="EMBL" id="NMTW01000036">
    <property type="protein sequence ID" value="PDX75559.1"/>
    <property type="molecule type" value="Genomic_DNA"/>
</dbReference>
<sequence length="327" mass="37323">MIDIIIPVYNAERFLKRCVDSILMQTNPTWNLILVDDGSIDNSGNLCDFYAEKYSNITSIHKPNGGVSSARNVGIDNSDNEYIMFVDSDDWVRPDLLEKLFSKKSEADVIVGGYAVEGIPSVGSQMLPDRYLTIEEIGEVFQQMIETNLANSPVSKVYRRSIIGNQRFDETVALGEDFLFNLDYFRKCKTMEIVECDSYIYDCTNTESATKKFREKDIDQIVELYKKGKKFEREVCGDGSCGTALEKRLCENGINMLQMIFASENPYKKKETLALKLLDGRDFSASCKGDFRLPLVLELPRKLCKWHSIIGLRFFFMLKDIGRVIVK</sequence>
<evidence type="ECO:0000313" key="4">
    <source>
        <dbReference type="EMBL" id="PDX75559.1"/>
    </source>
</evidence>
<accession>A0A2A7A8Q5</accession>
<keyword evidence="2" id="KW-0808">Transferase</keyword>
<evidence type="ECO:0000313" key="5">
    <source>
        <dbReference type="Proteomes" id="UP000220157"/>
    </source>
</evidence>
<dbReference type="Proteomes" id="UP000220157">
    <property type="component" value="Unassembled WGS sequence"/>
</dbReference>
<evidence type="ECO:0000256" key="2">
    <source>
        <dbReference type="ARBA" id="ARBA00022679"/>
    </source>
</evidence>
<dbReference type="AlphaFoldDB" id="A0A2A7A8Q5"/>
<protein>
    <recommendedName>
        <fullName evidence="3">Glycosyltransferase 2-like domain-containing protein</fullName>
    </recommendedName>
</protein>
<evidence type="ECO:0000256" key="1">
    <source>
        <dbReference type="ARBA" id="ARBA00022676"/>
    </source>
</evidence>
<organism evidence="4 5">
    <name type="scientific">Faecalibacterium prausnitzii</name>
    <dbReference type="NCBI Taxonomy" id="853"/>
    <lineage>
        <taxon>Bacteria</taxon>
        <taxon>Bacillati</taxon>
        <taxon>Bacillota</taxon>
        <taxon>Clostridia</taxon>
        <taxon>Eubacteriales</taxon>
        <taxon>Oscillospiraceae</taxon>
        <taxon>Faecalibacterium</taxon>
    </lineage>
</organism>
<dbReference type="RefSeq" id="WP_097785547.1">
    <property type="nucleotide sequence ID" value="NZ_JAHQYW010000032.1"/>
</dbReference>
<dbReference type="Pfam" id="PF00535">
    <property type="entry name" value="Glycos_transf_2"/>
    <property type="match status" value="1"/>
</dbReference>